<keyword evidence="2" id="KW-0597">Phosphoprotein</keyword>
<comment type="caution">
    <text evidence="5">The sequence shown here is derived from an EMBL/GenBank/DDBJ whole genome shotgun (WGS) entry which is preliminary data.</text>
</comment>
<sequence length="201" mass="20709">MPQLLLVDDHPLFCVGFAHALAHAWPGARVDTASTLEAGLAAAAAQPGLDIVLLDQRLGAHTGLQGLALFARQFPLVARVLISGDEDPALQAAAREAGASGFLGKSQPVHAMAAALASIAAGGLVFGPPPLAAPQGLPAGPTARQMEVLQLVAQGQPNKRIAQALGIAERTVKLHVTALLDALQARNRTHLLVVARERGLL</sequence>
<dbReference type="SMART" id="SM00421">
    <property type="entry name" value="HTH_LUXR"/>
    <property type="match status" value="1"/>
</dbReference>
<dbReference type="EMBL" id="JACHLK010000014">
    <property type="protein sequence ID" value="MBB6562662.1"/>
    <property type="molecule type" value="Genomic_DNA"/>
</dbReference>
<evidence type="ECO:0000313" key="5">
    <source>
        <dbReference type="EMBL" id="MBB6562662.1"/>
    </source>
</evidence>
<dbReference type="InterPro" id="IPR051015">
    <property type="entry name" value="EvgA-like"/>
</dbReference>
<protein>
    <submittedName>
        <fullName evidence="5">DNA-binding NarL/FixJ family response regulator</fullName>
    </submittedName>
</protein>
<dbReference type="Gene3D" id="1.10.10.10">
    <property type="entry name" value="Winged helix-like DNA-binding domain superfamily/Winged helix DNA-binding domain"/>
    <property type="match status" value="1"/>
</dbReference>
<dbReference type="InterPro" id="IPR001789">
    <property type="entry name" value="Sig_transdc_resp-reg_receiver"/>
</dbReference>
<proteinExistence type="predicted"/>
<organism evidence="5 6">
    <name type="scientific">Acidovorax soli</name>
    <dbReference type="NCBI Taxonomy" id="592050"/>
    <lineage>
        <taxon>Bacteria</taxon>
        <taxon>Pseudomonadati</taxon>
        <taxon>Pseudomonadota</taxon>
        <taxon>Betaproteobacteria</taxon>
        <taxon>Burkholderiales</taxon>
        <taxon>Comamonadaceae</taxon>
        <taxon>Acidovorax</taxon>
    </lineage>
</organism>
<dbReference type="AlphaFoldDB" id="A0A7X0PIL8"/>
<dbReference type="InterPro" id="IPR000792">
    <property type="entry name" value="Tscrpt_reg_LuxR_C"/>
</dbReference>
<dbReference type="Pfam" id="PF00072">
    <property type="entry name" value="Response_reg"/>
    <property type="match status" value="1"/>
</dbReference>
<dbReference type="RefSeq" id="WP_184862914.1">
    <property type="nucleotide sequence ID" value="NZ_JACHLK010000014.1"/>
</dbReference>
<dbReference type="PANTHER" id="PTHR45566">
    <property type="entry name" value="HTH-TYPE TRANSCRIPTIONAL REGULATOR YHJB-RELATED"/>
    <property type="match status" value="1"/>
</dbReference>
<dbReference type="GO" id="GO:0000160">
    <property type="term" value="P:phosphorelay signal transduction system"/>
    <property type="evidence" value="ECO:0007669"/>
    <property type="project" value="InterPro"/>
</dbReference>
<dbReference type="PROSITE" id="PS50110">
    <property type="entry name" value="RESPONSE_REGULATORY"/>
    <property type="match status" value="1"/>
</dbReference>
<dbReference type="Proteomes" id="UP000575083">
    <property type="component" value="Unassembled WGS sequence"/>
</dbReference>
<name>A0A7X0PIL8_9BURK</name>
<evidence type="ECO:0000259" key="3">
    <source>
        <dbReference type="PROSITE" id="PS50043"/>
    </source>
</evidence>
<accession>A0A7X0PIL8</accession>
<dbReference type="PANTHER" id="PTHR45566:SF2">
    <property type="entry name" value="NARL SUBFAMILY"/>
    <property type="match status" value="1"/>
</dbReference>
<evidence type="ECO:0000313" key="6">
    <source>
        <dbReference type="Proteomes" id="UP000575083"/>
    </source>
</evidence>
<dbReference type="GO" id="GO:0003677">
    <property type="term" value="F:DNA binding"/>
    <property type="evidence" value="ECO:0007669"/>
    <property type="project" value="UniProtKB-KW"/>
</dbReference>
<dbReference type="Pfam" id="PF00196">
    <property type="entry name" value="GerE"/>
    <property type="match status" value="1"/>
</dbReference>
<feature type="domain" description="Response regulatory" evidence="4">
    <location>
        <begin position="3"/>
        <end position="120"/>
    </location>
</feature>
<dbReference type="InterPro" id="IPR036388">
    <property type="entry name" value="WH-like_DNA-bd_sf"/>
</dbReference>
<keyword evidence="6" id="KW-1185">Reference proteome</keyword>
<dbReference type="GO" id="GO:0006355">
    <property type="term" value="P:regulation of DNA-templated transcription"/>
    <property type="evidence" value="ECO:0007669"/>
    <property type="project" value="InterPro"/>
</dbReference>
<dbReference type="InterPro" id="IPR011006">
    <property type="entry name" value="CheY-like_superfamily"/>
</dbReference>
<dbReference type="PROSITE" id="PS50043">
    <property type="entry name" value="HTH_LUXR_2"/>
    <property type="match status" value="1"/>
</dbReference>
<dbReference type="CDD" id="cd06170">
    <property type="entry name" value="LuxR_C_like"/>
    <property type="match status" value="1"/>
</dbReference>
<dbReference type="Gene3D" id="3.40.50.2300">
    <property type="match status" value="1"/>
</dbReference>
<evidence type="ECO:0000259" key="4">
    <source>
        <dbReference type="PROSITE" id="PS50110"/>
    </source>
</evidence>
<feature type="modified residue" description="4-aspartylphosphate" evidence="2">
    <location>
        <position position="55"/>
    </location>
</feature>
<evidence type="ECO:0000256" key="2">
    <source>
        <dbReference type="PROSITE-ProRule" id="PRU00169"/>
    </source>
</evidence>
<gene>
    <name evidence="5" type="ORF">HNP48_005378</name>
</gene>
<reference evidence="5 6" key="1">
    <citation type="submission" date="2020-08" db="EMBL/GenBank/DDBJ databases">
        <title>Functional genomics of gut bacteria from endangered species of beetles.</title>
        <authorList>
            <person name="Carlos-Shanley C."/>
        </authorList>
    </citation>
    <scope>NUCLEOTIDE SEQUENCE [LARGE SCALE GENOMIC DNA]</scope>
    <source>
        <strain evidence="5 6">S00198</strain>
    </source>
</reference>
<evidence type="ECO:0000256" key="1">
    <source>
        <dbReference type="ARBA" id="ARBA00023125"/>
    </source>
</evidence>
<dbReference type="SMART" id="SM00448">
    <property type="entry name" value="REC"/>
    <property type="match status" value="1"/>
</dbReference>
<dbReference type="SUPFAM" id="SSF46894">
    <property type="entry name" value="C-terminal effector domain of the bipartite response regulators"/>
    <property type="match status" value="1"/>
</dbReference>
<dbReference type="SUPFAM" id="SSF52172">
    <property type="entry name" value="CheY-like"/>
    <property type="match status" value="1"/>
</dbReference>
<dbReference type="PRINTS" id="PR00038">
    <property type="entry name" value="HTHLUXR"/>
</dbReference>
<keyword evidence="1 5" id="KW-0238">DNA-binding</keyword>
<feature type="domain" description="HTH luxR-type" evidence="3">
    <location>
        <begin position="134"/>
        <end position="199"/>
    </location>
</feature>
<dbReference type="InterPro" id="IPR016032">
    <property type="entry name" value="Sig_transdc_resp-reg_C-effctor"/>
</dbReference>